<keyword evidence="6" id="KW-0732">Signal</keyword>
<keyword evidence="12 13" id="KW-0449">Lipoprotein</keyword>
<organism evidence="13 14">
    <name type="scientific">Candidatus Erwinia haradaeae</name>
    <dbReference type="NCBI Taxonomy" id="1922217"/>
    <lineage>
        <taxon>Bacteria</taxon>
        <taxon>Pseudomonadati</taxon>
        <taxon>Pseudomonadota</taxon>
        <taxon>Gammaproteobacteria</taxon>
        <taxon>Enterobacterales</taxon>
        <taxon>Erwiniaceae</taxon>
        <taxon>Erwinia</taxon>
    </lineage>
</organism>
<accession>A0A451DMN9</accession>
<dbReference type="AlphaFoldDB" id="A0A451DMN9"/>
<evidence type="ECO:0000256" key="1">
    <source>
        <dbReference type="ARBA" id="ARBA00004459"/>
    </source>
</evidence>
<keyword evidence="8" id="KW-0472">Membrane</keyword>
<keyword evidence="5" id="KW-0813">Transport</keyword>
<dbReference type="Pfam" id="PF03550">
    <property type="entry name" value="LolB"/>
    <property type="match status" value="1"/>
</dbReference>
<proteinExistence type="inferred from homology"/>
<evidence type="ECO:0000256" key="4">
    <source>
        <dbReference type="ARBA" id="ARBA00016202"/>
    </source>
</evidence>
<evidence type="ECO:0000256" key="11">
    <source>
        <dbReference type="ARBA" id="ARBA00023237"/>
    </source>
</evidence>
<keyword evidence="11" id="KW-0998">Cell outer membrane</keyword>
<gene>
    <name evidence="13" type="primary">lolB</name>
    <name evidence="13" type="ORF">ERCISPPA3004_404</name>
</gene>
<evidence type="ECO:0000256" key="7">
    <source>
        <dbReference type="ARBA" id="ARBA00022927"/>
    </source>
</evidence>
<comment type="similarity">
    <text evidence="2">Belongs to the LolB family.</text>
</comment>
<evidence type="ECO:0000256" key="8">
    <source>
        <dbReference type="ARBA" id="ARBA00023136"/>
    </source>
</evidence>
<evidence type="ECO:0000256" key="6">
    <source>
        <dbReference type="ARBA" id="ARBA00022729"/>
    </source>
</evidence>
<dbReference type="Gene3D" id="2.50.20.10">
    <property type="entry name" value="Lipoprotein localisation LolA/LolB/LppX"/>
    <property type="match status" value="1"/>
</dbReference>
<dbReference type="InterPro" id="IPR004565">
    <property type="entry name" value="OM_lipoprot_LolB"/>
</dbReference>
<evidence type="ECO:0000256" key="12">
    <source>
        <dbReference type="ARBA" id="ARBA00023288"/>
    </source>
</evidence>
<comment type="subcellular location">
    <subcellularLocation>
        <location evidence="1">Cell outer membrane</location>
        <topology evidence="1">Lipid-anchor</topology>
    </subcellularLocation>
</comment>
<evidence type="ECO:0000256" key="9">
    <source>
        <dbReference type="ARBA" id="ARBA00023139"/>
    </source>
</evidence>
<protein>
    <recommendedName>
        <fullName evidence="4">Outer-membrane lipoprotein LolB</fullName>
    </recommendedName>
</protein>
<dbReference type="EMBL" id="LR217735">
    <property type="protein sequence ID" value="VFP88048.1"/>
    <property type="molecule type" value="Genomic_DNA"/>
</dbReference>
<evidence type="ECO:0000256" key="10">
    <source>
        <dbReference type="ARBA" id="ARBA00023186"/>
    </source>
</evidence>
<keyword evidence="7" id="KW-0653">Protein transport</keyword>
<dbReference type="SUPFAM" id="SSF89392">
    <property type="entry name" value="Prokaryotic lipoproteins and lipoprotein localization factors"/>
    <property type="match status" value="1"/>
</dbReference>
<sequence precursor="true">MLLFFLHFRLKQLIYILLILLVACSQDHYLTTKVVSVININSKWNHHKKLIKALTQYQTHGTLFFYSNNQKLLARFYWKQISLNHYKFLLTNLLGMTELELEKKDKLVYIHDREGEYVVNENNTEQIIYKLTGIMISLKNFSQWIMGLPGDSTHFSLDAESHLREVSFGASRSQLHIFYLGYRKTPDKLEMPSYIELRQANQCIQLKLDQ</sequence>
<evidence type="ECO:0000256" key="2">
    <source>
        <dbReference type="ARBA" id="ARBA00009696"/>
    </source>
</evidence>
<dbReference type="NCBIfam" id="TIGR00548">
    <property type="entry name" value="lolB"/>
    <property type="match status" value="1"/>
</dbReference>
<evidence type="ECO:0000256" key="3">
    <source>
        <dbReference type="ARBA" id="ARBA00011245"/>
    </source>
</evidence>
<evidence type="ECO:0000313" key="14">
    <source>
        <dbReference type="Proteomes" id="UP000294392"/>
    </source>
</evidence>
<evidence type="ECO:0000256" key="5">
    <source>
        <dbReference type="ARBA" id="ARBA00022448"/>
    </source>
</evidence>
<dbReference type="Proteomes" id="UP000294392">
    <property type="component" value="Chromosome"/>
</dbReference>
<dbReference type="GO" id="GO:0009279">
    <property type="term" value="C:cell outer membrane"/>
    <property type="evidence" value="ECO:0007669"/>
    <property type="project" value="UniProtKB-SubCell"/>
</dbReference>
<keyword evidence="9" id="KW-0564">Palmitate</keyword>
<keyword evidence="10" id="KW-0143">Chaperone</keyword>
<evidence type="ECO:0000313" key="13">
    <source>
        <dbReference type="EMBL" id="VFP88048.1"/>
    </source>
</evidence>
<name>A0A451DMN9_9GAMM</name>
<dbReference type="GO" id="GO:0015031">
    <property type="term" value="P:protein transport"/>
    <property type="evidence" value="ECO:0007669"/>
    <property type="project" value="UniProtKB-KW"/>
</dbReference>
<comment type="subunit">
    <text evidence="3">Monomer.</text>
</comment>
<dbReference type="InterPro" id="IPR029046">
    <property type="entry name" value="LolA/LolB/LppX"/>
</dbReference>
<reference evidence="13 14" key="1">
    <citation type="submission" date="2019-02" db="EMBL/GenBank/DDBJ databases">
        <authorList>
            <person name="Manzano-Marin A."/>
            <person name="Manzano-Marin A."/>
        </authorList>
    </citation>
    <scope>NUCLEOTIDE SEQUENCE [LARGE SCALE GENOMIC DNA]</scope>
    <source>
        <strain evidence="13 14">ErCisplendens</strain>
    </source>
</reference>